<dbReference type="Pfam" id="PF20605">
    <property type="entry name" value="Antitox_RHH"/>
    <property type="match status" value="1"/>
</dbReference>
<dbReference type="Proteomes" id="UP000192923">
    <property type="component" value="Unassembled WGS sequence"/>
</dbReference>
<accession>A0A1Y6DCZ5</accession>
<name>A0A1Y6DCZ5_9GAMM</name>
<evidence type="ECO:0000313" key="3">
    <source>
        <dbReference type="Proteomes" id="UP000192923"/>
    </source>
</evidence>
<dbReference type="STRING" id="1760988.SAMN02949497_4770"/>
<gene>
    <name evidence="2" type="ORF">SAMN02949497_4770</name>
</gene>
<dbReference type="EMBL" id="FXAM01000007">
    <property type="protein sequence ID" value="SMF97914.1"/>
    <property type="molecule type" value="Genomic_DNA"/>
</dbReference>
<dbReference type="RefSeq" id="WP_125469213.1">
    <property type="nucleotide sequence ID" value="NZ_FXAM01000007.1"/>
</dbReference>
<keyword evidence="3" id="KW-1185">Reference proteome</keyword>
<dbReference type="InterPro" id="IPR046765">
    <property type="entry name" value="Antitox_RHH"/>
</dbReference>
<evidence type="ECO:0000259" key="1">
    <source>
        <dbReference type="Pfam" id="PF20605"/>
    </source>
</evidence>
<protein>
    <recommendedName>
        <fullName evidence="1">Antitoxin-like ribbon-helix-helix domain-containing protein</fullName>
    </recommendedName>
</protein>
<dbReference type="AlphaFoldDB" id="A0A1Y6DCZ5"/>
<reference evidence="2 3" key="1">
    <citation type="submission" date="2016-12" db="EMBL/GenBank/DDBJ databases">
        <authorList>
            <person name="Song W.-J."/>
            <person name="Kurnit D.M."/>
        </authorList>
    </citation>
    <scope>NUCLEOTIDE SEQUENCE [LARGE SCALE GENOMIC DNA]</scope>
    <source>
        <strain evidence="2 3">175</strain>
    </source>
</reference>
<evidence type="ECO:0000313" key="2">
    <source>
        <dbReference type="EMBL" id="SMF97914.1"/>
    </source>
</evidence>
<sequence length="81" mass="9186">MSRVKRQQLGKMFETVPAEKAVTTPERRPDRIGKRAALFQIPEAAKKQLAFLAIEQDTTQQALLTEALNMLFSKYEKPPIA</sequence>
<dbReference type="OrthoDB" id="7190256at2"/>
<organism evidence="2 3">
    <name type="scientific">Methylomagnum ishizawai</name>
    <dbReference type="NCBI Taxonomy" id="1760988"/>
    <lineage>
        <taxon>Bacteria</taxon>
        <taxon>Pseudomonadati</taxon>
        <taxon>Pseudomonadota</taxon>
        <taxon>Gammaproteobacteria</taxon>
        <taxon>Methylococcales</taxon>
        <taxon>Methylococcaceae</taxon>
        <taxon>Methylomagnum</taxon>
    </lineage>
</organism>
<proteinExistence type="predicted"/>
<feature type="domain" description="Antitoxin-like ribbon-helix-helix" evidence="1">
    <location>
        <begin position="45"/>
        <end position="80"/>
    </location>
</feature>